<evidence type="ECO:0000313" key="5">
    <source>
        <dbReference type="Ensembl" id="ENSSGRP00000069564.1"/>
    </source>
</evidence>
<dbReference type="GO" id="GO:0005829">
    <property type="term" value="C:cytosol"/>
    <property type="evidence" value="ECO:0007669"/>
    <property type="project" value="TreeGrafter"/>
</dbReference>
<dbReference type="Ensembl" id="ENSSGRT00000074121.1">
    <property type="protein sequence ID" value="ENSSGRP00000069564.1"/>
    <property type="gene ID" value="ENSSGRG00000035645.1"/>
</dbReference>
<organism evidence="5 6">
    <name type="scientific">Sinocyclocheilus grahami</name>
    <name type="common">Dianchi golden-line fish</name>
    <name type="synonym">Barbus grahami</name>
    <dbReference type="NCBI Taxonomy" id="75366"/>
    <lineage>
        <taxon>Eukaryota</taxon>
        <taxon>Metazoa</taxon>
        <taxon>Chordata</taxon>
        <taxon>Craniata</taxon>
        <taxon>Vertebrata</taxon>
        <taxon>Euteleostomi</taxon>
        <taxon>Actinopterygii</taxon>
        <taxon>Neopterygii</taxon>
        <taxon>Teleostei</taxon>
        <taxon>Ostariophysi</taxon>
        <taxon>Cypriniformes</taxon>
        <taxon>Cyprinidae</taxon>
        <taxon>Cyprininae</taxon>
        <taxon>Sinocyclocheilus</taxon>
    </lineage>
</organism>
<dbReference type="SUPFAM" id="SSF52218">
    <property type="entry name" value="Flavoproteins"/>
    <property type="match status" value="1"/>
</dbReference>
<dbReference type="AlphaFoldDB" id="A0A672Q1I6"/>
<dbReference type="FunFam" id="3.40.50.360:FF:000054">
    <property type="entry name" value="NAD(P)H dehydrogenase, quinone 1"/>
    <property type="match status" value="1"/>
</dbReference>
<dbReference type="InterPro" id="IPR029039">
    <property type="entry name" value="Flavoprotein-like_sf"/>
</dbReference>
<dbReference type="Gene3D" id="3.40.50.360">
    <property type="match status" value="2"/>
</dbReference>
<dbReference type="Pfam" id="PF02525">
    <property type="entry name" value="Flavodoxin_2"/>
    <property type="match status" value="1"/>
</dbReference>
<protein>
    <recommendedName>
        <fullName evidence="4">Flavodoxin-like fold domain-containing protein</fullName>
    </recommendedName>
</protein>
<dbReference type="PANTHER" id="PTHR10204">
    <property type="entry name" value="NAD P H OXIDOREDUCTASE-RELATED"/>
    <property type="match status" value="1"/>
</dbReference>
<feature type="region of interest" description="Disordered" evidence="3">
    <location>
        <begin position="180"/>
        <end position="209"/>
    </location>
</feature>
<evidence type="ECO:0000256" key="3">
    <source>
        <dbReference type="SAM" id="MobiDB-lite"/>
    </source>
</evidence>
<dbReference type="Proteomes" id="UP000472262">
    <property type="component" value="Unassembled WGS sequence"/>
</dbReference>
<dbReference type="PANTHER" id="PTHR10204:SF34">
    <property type="entry name" value="NAD(P)H DEHYDROGENASE [QUINONE] 1 ISOFORM 1"/>
    <property type="match status" value="1"/>
</dbReference>
<keyword evidence="2" id="KW-0560">Oxidoreductase</keyword>
<name>A0A672Q1I6_SINGR</name>
<accession>A0A672Q1I6</accession>
<feature type="domain" description="Flavodoxin-like fold" evidence="4">
    <location>
        <begin position="13"/>
        <end position="116"/>
    </location>
</feature>
<sequence length="209" mass="23279">MLCDLWVKNMTTKTVLLVYAHQSAGSFNAAVKTAAVDELKKQGCRVLVSDLYEVKFKATATEDDITGAVKNPEHFCYGNETMLAWQEERLASDIVDEHKKLKEADLVIFQNGVLNYCGFQVLAPQIFWAPTHLSPEAREGLLEGWRTRLQGLLNEAPLAFPPADIFDKGKGFQLKPEVREKQADSPFGLTVGHHLEKPLPPQSQMKAGV</sequence>
<reference evidence="5" key="2">
    <citation type="submission" date="2025-09" db="UniProtKB">
        <authorList>
            <consortium name="Ensembl"/>
        </authorList>
    </citation>
    <scope>IDENTIFICATION</scope>
</reference>
<evidence type="ECO:0000256" key="2">
    <source>
        <dbReference type="ARBA" id="ARBA00023002"/>
    </source>
</evidence>
<reference evidence="5" key="1">
    <citation type="submission" date="2025-08" db="UniProtKB">
        <authorList>
            <consortium name="Ensembl"/>
        </authorList>
    </citation>
    <scope>IDENTIFICATION</scope>
</reference>
<dbReference type="InterPro" id="IPR003680">
    <property type="entry name" value="Flavodoxin_fold"/>
</dbReference>
<evidence type="ECO:0000256" key="1">
    <source>
        <dbReference type="ARBA" id="ARBA00006252"/>
    </source>
</evidence>
<dbReference type="InParanoid" id="A0A672Q1I6"/>
<dbReference type="InterPro" id="IPR051545">
    <property type="entry name" value="NAD(P)H_dehydrogenase_qn"/>
</dbReference>
<evidence type="ECO:0000313" key="6">
    <source>
        <dbReference type="Proteomes" id="UP000472262"/>
    </source>
</evidence>
<evidence type="ECO:0000259" key="4">
    <source>
        <dbReference type="Pfam" id="PF02525"/>
    </source>
</evidence>
<comment type="similarity">
    <text evidence="1">Belongs to the NAD(P)H dehydrogenase (quinone) family.</text>
</comment>
<proteinExistence type="inferred from homology"/>
<dbReference type="GO" id="GO:0003955">
    <property type="term" value="F:NAD(P)H dehydrogenase (quinone) activity"/>
    <property type="evidence" value="ECO:0007669"/>
    <property type="project" value="TreeGrafter"/>
</dbReference>
<keyword evidence="6" id="KW-1185">Reference proteome</keyword>